<accession>A0A7Z7HTL5</accession>
<organism evidence="2 3">
    <name type="scientific">Sterolibacterium denitrificans</name>
    <dbReference type="NCBI Taxonomy" id="157592"/>
    <lineage>
        <taxon>Bacteria</taxon>
        <taxon>Pseudomonadati</taxon>
        <taxon>Pseudomonadota</taxon>
        <taxon>Betaproteobacteria</taxon>
        <taxon>Nitrosomonadales</taxon>
        <taxon>Sterolibacteriaceae</taxon>
        <taxon>Sterolibacterium</taxon>
    </lineage>
</organism>
<feature type="region of interest" description="Disordered" evidence="1">
    <location>
        <begin position="1"/>
        <end position="23"/>
    </location>
</feature>
<keyword evidence="3" id="KW-1185">Reference proteome</keyword>
<proteinExistence type="predicted"/>
<evidence type="ECO:0000256" key="1">
    <source>
        <dbReference type="SAM" id="MobiDB-lite"/>
    </source>
</evidence>
<reference evidence="2" key="1">
    <citation type="submission" date="2017-03" db="EMBL/GenBank/DDBJ databases">
        <authorList>
            <consortium name="AG Boll"/>
        </authorList>
    </citation>
    <scope>NUCLEOTIDE SEQUENCE [LARGE SCALE GENOMIC DNA]</scope>
    <source>
        <strain evidence="2">Chol</strain>
    </source>
</reference>
<sequence length="101" mass="11167">MDGARLRFSQPAATPEQARAAPGARLLDHGRMRVSRPKPECEVDPMHIFRPRVPFTLPLTLSRKPATLPRTPARRPLESGGLVAAIHTTHATTCRGARAWR</sequence>
<dbReference type="AlphaFoldDB" id="A0A7Z7HTL5"/>
<dbReference type="EMBL" id="LT837803">
    <property type="protein sequence ID" value="SMB30540.1"/>
    <property type="molecule type" value="Genomic_DNA"/>
</dbReference>
<name>A0A7Z7HTL5_9PROT</name>
<evidence type="ECO:0000313" key="3">
    <source>
        <dbReference type="Proteomes" id="UP000242886"/>
    </source>
</evidence>
<evidence type="ECO:0000313" key="2">
    <source>
        <dbReference type="EMBL" id="SMB30540.1"/>
    </source>
</evidence>
<dbReference type="Proteomes" id="UP000242886">
    <property type="component" value="Chromosome SDENCHOL"/>
</dbReference>
<protein>
    <submittedName>
        <fullName evidence="2">Uncharacterized protein</fullName>
    </submittedName>
</protein>
<gene>
    <name evidence="2" type="ORF">SDENCHOL_20999</name>
</gene>